<sequence length="357" mass="40491">MFITGILCICSIGTTFVNSIPYGGTGNTWHIHVTMHVFSGRPDPSWLIPDTHGSYDSFLSRMKRFPNADIPTRLGYRGFTLVHVPPGERLTSGQLFNVSVTSFPDWEMELLATSAGNEQRGGVDEYLRDHSKRIILQGQQGPERSKRSLYDSYGNNYGSLFYEPTTRDPIFSLTDADMYELAKLLGVDKRLLNQTTTPPPRGPTKFEPTKWRPYFVQEHNNCYNYVNNRITDTFAQPGRSKDECGMPDELTGNDVKVAAICDGLQVVPARNMSSLPEHDWNLVALVFWPPKLGSKTFDFHWYRLDGDGTWSHKPGKTSATNVDDSGQHIRDPRHADRGEYTEFIAFMETRQDKVLLI</sequence>
<feature type="chain" id="PRO_5039129393" evidence="1">
    <location>
        <begin position="20"/>
        <end position="357"/>
    </location>
</feature>
<dbReference type="EMBL" id="JAIWYP010000035">
    <property type="protein sequence ID" value="KAH3691470.1"/>
    <property type="molecule type" value="Genomic_DNA"/>
</dbReference>
<organism evidence="2 3">
    <name type="scientific">Dreissena polymorpha</name>
    <name type="common">Zebra mussel</name>
    <name type="synonym">Mytilus polymorpha</name>
    <dbReference type="NCBI Taxonomy" id="45954"/>
    <lineage>
        <taxon>Eukaryota</taxon>
        <taxon>Metazoa</taxon>
        <taxon>Spiralia</taxon>
        <taxon>Lophotrochozoa</taxon>
        <taxon>Mollusca</taxon>
        <taxon>Bivalvia</taxon>
        <taxon>Autobranchia</taxon>
        <taxon>Heteroconchia</taxon>
        <taxon>Euheterodonta</taxon>
        <taxon>Imparidentia</taxon>
        <taxon>Neoheterodontei</taxon>
        <taxon>Myida</taxon>
        <taxon>Dreissenoidea</taxon>
        <taxon>Dreissenidae</taxon>
        <taxon>Dreissena</taxon>
    </lineage>
</organism>
<accession>A0A9D4BE73</accession>
<reference evidence="2" key="1">
    <citation type="journal article" date="2019" name="bioRxiv">
        <title>The Genome of the Zebra Mussel, Dreissena polymorpha: A Resource for Invasive Species Research.</title>
        <authorList>
            <person name="McCartney M.A."/>
            <person name="Auch B."/>
            <person name="Kono T."/>
            <person name="Mallez S."/>
            <person name="Zhang Y."/>
            <person name="Obille A."/>
            <person name="Becker A."/>
            <person name="Abrahante J.E."/>
            <person name="Garbe J."/>
            <person name="Badalamenti J.P."/>
            <person name="Herman A."/>
            <person name="Mangelson H."/>
            <person name="Liachko I."/>
            <person name="Sullivan S."/>
            <person name="Sone E.D."/>
            <person name="Koren S."/>
            <person name="Silverstein K.A.T."/>
            <person name="Beckman K.B."/>
            <person name="Gohl D.M."/>
        </authorList>
    </citation>
    <scope>NUCLEOTIDE SEQUENCE</scope>
    <source>
        <strain evidence="2">Duluth1</strain>
        <tissue evidence="2">Whole animal</tissue>
    </source>
</reference>
<proteinExistence type="predicted"/>
<keyword evidence="3" id="KW-1185">Reference proteome</keyword>
<protein>
    <submittedName>
        <fullName evidence="2">Uncharacterized protein</fullName>
    </submittedName>
</protein>
<reference evidence="2" key="2">
    <citation type="submission" date="2020-11" db="EMBL/GenBank/DDBJ databases">
        <authorList>
            <person name="McCartney M.A."/>
            <person name="Auch B."/>
            <person name="Kono T."/>
            <person name="Mallez S."/>
            <person name="Becker A."/>
            <person name="Gohl D.M."/>
            <person name="Silverstein K.A.T."/>
            <person name="Koren S."/>
            <person name="Bechman K.B."/>
            <person name="Herman A."/>
            <person name="Abrahante J.E."/>
            <person name="Garbe J."/>
        </authorList>
    </citation>
    <scope>NUCLEOTIDE SEQUENCE</scope>
    <source>
        <strain evidence="2">Duluth1</strain>
        <tissue evidence="2">Whole animal</tissue>
    </source>
</reference>
<feature type="signal peptide" evidence="1">
    <location>
        <begin position="1"/>
        <end position="19"/>
    </location>
</feature>
<evidence type="ECO:0000313" key="3">
    <source>
        <dbReference type="Proteomes" id="UP000828390"/>
    </source>
</evidence>
<evidence type="ECO:0000256" key="1">
    <source>
        <dbReference type="SAM" id="SignalP"/>
    </source>
</evidence>
<comment type="caution">
    <text evidence="2">The sequence shown here is derived from an EMBL/GenBank/DDBJ whole genome shotgun (WGS) entry which is preliminary data.</text>
</comment>
<dbReference type="Proteomes" id="UP000828390">
    <property type="component" value="Unassembled WGS sequence"/>
</dbReference>
<name>A0A9D4BE73_DREPO</name>
<gene>
    <name evidence="2" type="ORF">DPMN_192999</name>
</gene>
<evidence type="ECO:0000313" key="2">
    <source>
        <dbReference type="EMBL" id="KAH3691470.1"/>
    </source>
</evidence>
<dbReference type="OrthoDB" id="6135964at2759"/>
<dbReference type="AlphaFoldDB" id="A0A9D4BE73"/>
<keyword evidence="1" id="KW-0732">Signal</keyword>